<dbReference type="STRING" id="1429083.GCA_001885685_01136"/>
<sequence length="288" mass="31878">MLTNSTIVRFIVLSKHRLSSIAAPQMAARQLEWLFLTPQRTSRPEREQQWLQGAVSERITWRDAQQLTLYRWGNTGPKVLLMHGFSGRASQLACYAAPLVAKGFQVLAFDAPAHGESDGVQTSLPEFADALLHVGARLGPLHACIAHSNGAAATTLALSRGLDCARTVLLAAPEDLQGYLQQIGRWLGFTQRAIWACQRRIEARYAVPFSELRGALLAPRLRVPALLIHDQEDQVVPISEGQRLAEAWPHAELLVTQGLGHSRLLRDEHIIERVQRFICATLPQPACA</sequence>
<name>A0A1H7RJA6_9GAMM</name>
<dbReference type="Proteomes" id="UP000185766">
    <property type="component" value="Unassembled WGS sequence"/>
</dbReference>
<dbReference type="Gene3D" id="3.40.50.1820">
    <property type="entry name" value="alpha/beta hydrolase"/>
    <property type="match status" value="1"/>
</dbReference>
<gene>
    <name evidence="2" type="ORF">SAMN05216214_1158</name>
</gene>
<dbReference type="InterPro" id="IPR000073">
    <property type="entry name" value="AB_hydrolase_1"/>
</dbReference>
<evidence type="ECO:0000259" key="1">
    <source>
        <dbReference type="Pfam" id="PF12697"/>
    </source>
</evidence>
<dbReference type="GO" id="GO:0016787">
    <property type="term" value="F:hydrolase activity"/>
    <property type="evidence" value="ECO:0007669"/>
    <property type="project" value="UniProtKB-KW"/>
</dbReference>
<dbReference type="InterPro" id="IPR029058">
    <property type="entry name" value="AB_hydrolase_fold"/>
</dbReference>
<evidence type="ECO:0000313" key="2">
    <source>
        <dbReference type="EMBL" id="SEL60098.1"/>
    </source>
</evidence>
<dbReference type="PANTHER" id="PTHR43689:SF8">
    <property type="entry name" value="ALPHA_BETA-HYDROLASES SUPERFAMILY PROTEIN"/>
    <property type="match status" value="1"/>
</dbReference>
<dbReference type="SUPFAM" id="SSF53474">
    <property type="entry name" value="alpha/beta-Hydrolases"/>
    <property type="match status" value="1"/>
</dbReference>
<dbReference type="Pfam" id="PF12697">
    <property type="entry name" value="Abhydrolase_6"/>
    <property type="match status" value="1"/>
</dbReference>
<dbReference type="AlphaFoldDB" id="A0A1H7RJA6"/>
<keyword evidence="3" id="KW-1185">Reference proteome</keyword>
<dbReference type="PANTHER" id="PTHR43689">
    <property type="entry name" value="HYDROLASE"/>
    <property type="match status" value="1"/>
</dbReference>
<reference evidence="2 3" key="1">
    <citation type="submission" date="2016-10" db="EMBL/GenBank/DDBJ databases">
        <authorList>
            <person name="de Groot N.N."/>
        </authorList>
    </citation>
    <scope>NUCLEOTIDE SEQUENCE [LARGE SCALE GENOMIC DNA]</scope>
    <source>
        <strain evidence="2 3">JCM 19513</strain>
    </source>
</reference>
<organism evidence="2 3">
    <name type="scientific">Atopomonas hussainii</name>
    <dbReference type="NCBI Taxonomy" id="1429083"/>
    <lineage>
        <taxon>Bacteria</taxon>
        <taxon>Pseudomonadati</taxon>
        <taxon>Pseudomonadota</taxon>
        <taxon>Gammaproteobacteria</taxon>
        <taxon>Pseudomonadales</taxon>
        <taxon>Pseudomonadaceae</taxon>
        <taxon>Atopomonas</taxon>
    </lineage>
</organism>
<accession>A0A1H7RJA6</accession>
<dbReference type="EMBL" id="FOAS01000015">
    <property type="protein sequence ID" value="SEL60098.1"/>
    <property type="molecule type" value="Genomic_DNA"/>
</dbReference>
<protein>
    <submittedName>
        <fullName evidence="2">Alpha/beta hydrolase family protein</fullName>
    </submittedName>
</protein>
<evidence type="ECO:0000313" key="3">
    <source>
        <dbReference type="Proteomes" id="UP000185766"/>
    </source>
</evidence>
<keyword evidence="2" id="KW-0378">Hydrolase</keyword>
<proteinExistence type="predicted"/>
<feature type="domain" description="AB hydrolase-1" evidence="1">
    <location>
        <begin position="79"/>
        <end position="266"/>
    </location>
</feature>